<dbReference type="PANTHER" id="PTHR23088">
    <property type="entry name" value="NITRILASE-RELATED"/>
    <property type="match status" value="1"/>
</dbReference>
<dbReference type="PANTHER" id="PTHR23088:SF27">
    <property type="entry name" value="DEAMINATED GLUTATHIONE AMIDASE"/>
    <property type="match status" value="1"/>
</dbReference>
<comment type="similarity">
    <text evidence="1">Belongs to the carbon-nitrogen hydrolase superfamily. NIT1/NIT2 family.</text>
</comment>
<keyword evidence="5" id="KW-1185">Reference proteome</keyword>
<keyword evidence="2 4" id="KW-0378">Hydrolase</keyword>
<reference evidence="4 5" key="1">
    <citation type="submission" date="2023-10" db="EMBL/GenBank/DDBJ databases">
        <title>Psychrosphaera aquimaarina strain SW33 isolated from seawater.</title>
        <authorList>
            <person name="Bayburt H."/>
            <person name="Kim J.M."/>
            <person name="Choi B.J."/>
            <person name="Jeon C.O."/>
        </authorList>
    </citation>
    <scope>NUCLEOTIDE SEQUENCE [LARGE SCALE GENOMIC DNA]</scope>
    <source>
        <strain evidence="4 5">KCTC 52743</strain>
    </source>
</reference>
<name>A0ABU3R2H9_9GAMM</name>
<evidence type="ECO:0000256" key="2">
    <source>
        <dbReference type="ARBA" id="ARBA00022801"/>
    </source>
</evidence>
<accession>A0ABU3R2H9</accession>
<dbReference type="SUPFAM" id="SSF56317">
    <property type="entry name" value="Carbon-nitrogen hydrolase"/>
    <property type="match status" value="1"/>
</dbReference>
<dbReference type="RefSeq" id="WP_315947476.1">
    <property type="nucleotide sequence ID" value="NZ_JAWCUA010000010.1"/>
</dbReference>
<evidence type="ECO:0000313" key="5">
    <source>
        <dbReference type="Proteomes" id="UP001257914"/>
    </source>
</evidence>
<evidence type="ECO:0000256" key="1">
    <source>
        <dbReference type="ARBA" id="ARBA00010613"/>
    </source>
</evidence>
<dbReference type="PROSITE" id="PS01227">
    <property type="entry name" value="UPF0012"/>
    <property type="match status" value="1"/>
</dbReference>
<dbReference type="GO" id="GO:0016787">
    <property type="term" value="F:hydrolase activity"/>
    <property type="evidence" value="ECO:0007669"/>
    <property type="project" value="UniProtKB-KW"/>
</dbReference>
<gene>
    <name evidence="4" type="ORF">RT723_12935</name>
</gene>
<dbReference type="InterPro" id="IPR001110">
    <property type="entry name" value="UPF0012_CS"/>
</dbReference>
<dbReference type="CDD" id="cd07572">
    <property type="entry name" value="nit"/>
    <property type="match status" value="1"/>
</dbReference>
<organism evidence="4 5">
    <name type="scientific">Psychrosphaera aquimarina</name>
    <dbReference type="NCBI Taxonomy" id="2044854"/>
    <lineage>
        <taxon>Bacteria</taxon>
        <taxon>Pseudomonadati</taxon>
        <taxon>Pseudomonadota</taxon>
        <taxon>Gammaproteobacteria</taxon>
        <taxon>Alteromonadales</taxon>
        <taxon>Pseudoalteromonadaceae</taxon>
        <taxon>Psychrosphaera</taxon>
    </lineage>
</organism>
<dbReference type="InterPro" id="IPR003010">
    <property type="entry name" value="C-N_Hydrolase"/>
</dbReference>
<sequence length="287" mass="31948">MKVYVLQMCSSPNVKDNLLFVQKQLLDTPTDLTNAIVVLPECFAAFGAGDSKNLDIAEPLDDGRIQTQLASLARQYSIYLVAGTFPILKNIDQGYPNNDEGGRSKVRPMTLVYSPKGELIAHYQKIHLFDVDVEDGIGSYRESDNWQAGDSVVCFDTPFGKVGLAICYDLRFPGLFQTLRDEGVDVVLLPSAFTEKTGAAHWQVLLQARAIENQFFMVGCNQAGVHENGRETFGHSMIIDPWGTILLDAQKELGVFGVNLKLDSLINIRQSMPVQKHNKFVSRYNDK</sequence>
<proteinExistence type="inferred from homology"/>
<dbReference type="InterPro" id="IPR045254">
    <property type="entry name" value="Nit1/2_C-N_Hydrolase"/>
</dbReference>
<dbReference type="InterPro" id="IPR036526">
    <property type="entry name" value="C-N_Hydrolase_sf"/>
</dbReference>
<dbReference type="PROSITE" id="PS50263">
    <property type="entry name" value="CN_HYDROLASE"/>
    <property type="match status" value="1"/>
</dbReference>
<feature type="domain" description="CN hydrolase" evidence="3">
    <location>
        <begin position="1"/>
        <end position="262"/>
    </location>
</feature>
<dbReference type="EMBL" id="JAWCUA010000010">
    <property type="protein sequence ID" value="MDU0113886.1"/>
    <property type="molecule type" value="Genomic_DNA"/>
</dbReference>
<dbReference type="Proteomes" id="UP001257914">
    <property type="component" value="Unassembled WGS sequence"/>
</dbReference>
<protein>
    <submittedName>
        <fullName evidence="4">Carbon-nitrogen hydrolase family protein</fullName>
    </submittedName>
</protein>
<dbReference type="Gene3D" id="3.60.110.10">
    <property type="entry name" value="Carbon-nitrogen hydrolase"/>
    <property type="match status" value="1"/>
</dbReference>
<comment type="caution">
    <text evidence="4">The sequence shown here is derived from an EMBL/GenBank/DDBJ whole genome shotgun (WGS) entry which is preliminary data.</text>
</comment>
<evidence type="ECO:0000313" key="4">
    <source>
        <dbReference type="EMBL" id="MDU0113886.1"/>
    </source>
</evidence>
<dbReference type="Pfam" id="PF00795">
    <property type="entry name" value="CN_hydrolase"/>
    <property type="match status" value="1"/>
</dbReference>
<evidence type="ECO:0000259" key="3">
    <source>
        <dbReference type="PROSITE" id="PS50263"/>
    </source>
</evidence>